<name>A0A6S7C5V0_9BURK</name>
<gene>
    <name evidence="2" type="ORF">LMG26858_00841</name>
</gene>
<keyword evidence="3" id="KW-1185">Reference proteome</keyword>
<dbReference type="AlphaFoldDB" id="A0A6S7C5V0"/>
<organism evidence="2 3">
    <name type="scientific">Achromobacter anxifer</name>
    <dbReference type="NCBI Taxonomy" id="1287737"/>
    <lineage>
        <taxon>Bacteria</taxon>
        <taxon>Pseudomonadati</taxon>
        <taxon>Pseudomonadota</taxon>
        <taxon>Betaproteobacteria</taxon>
        <taxon>Burkholderiales</taxon>
        <taxon>Alcaligenaceae</taxon>
        <taxon>Achromobacter</taxon>
    </lineage>
</organism>
<feature type="region of interest" description="Disordered" evidence="1">
    <location>
        <begin position="1"/>
        <end position="60"/>
    </location>
</feature>
<feature type="compositionally biased region" description="Low complexity" evidence="1">
    <location>
        <begin position="44"/>
        <end position="53"/>
    </location>
</feature>
<feature type="compositionally biased region" description="Basic and acidic residues" evidence="1">
    <location>
        <begin position="80"/>
        <end position="106"/>
    </location>
</feature>
<dbReference type="EMBL" id="CADILG010000003">
    <property type="protein sequence ID" value="CAB3833903.1"/>
    <property type="molecule type" value="Genomic_DNA"/>
</dbReference>
<evidence type="ECO:0000313" key="2">
    <source>
        <dbReference type="EMBL" id="CAB3833903.1"/>
    </source>
</evidence>
<accession>A0A6S7C5V0</accession>
<proteinExistence type="predicted"/>
<sequence>MRFDGDEDGRATRQQPGHRDAAQRHGGLQHGVEAHRPPQAVRLAAQDPAAQRQAQEECADRAGNGADLHAHHQRQLLDPQHLEHQGRRSRQEQQRGRPDRRQDAPCRSRVFLGRACHHRVFRHRVFHITSMHRRPASPQAHRAAPSRCRAARQAPPGPAPAYAGAAYLPFCFSSSWKCASMDLCTRSWTWSTLKLAGRWLGGYLTKVSRNSEAFMVAMAVR</sequence>
<feature type="compositionally biased region" description="Basic and acidic residues" evidence="1">
    <location>
        <begin position="1"/>
        <end position="23"/>
    </location>
</feature>
<protein>
    <submittedName>
        <fullName evidence="2">Uncharacterized protein</fullName>
    </submittedName>
</protein>
<reference evidence="2 3" key="1">
    <citation type="submission" date="2020-04" db="EMBL/GenBank/DDBJ databases">
        <authorList>
            <person name="De Canck E."/>
        </authorList>
    </citation>
    <scope>NUCLEOTIDE SEQUENCE [LARGE SCALE GENOMIC DNA]</scope>
    <source>
        <strain evidence="2 3">LMG 26858</strain>
    </source>
</reference>
<dbReference type="Proteomes" id="UP000494117">
    <property type="component" value="Unassembled WGS sequence"/>
</dbReference>
<evidence type="ECO:0000313" key="3">
    <source>
        <dbReference type="Proteomes" id="UP000494117"/>
    </source>
</evidence>
<evidence type="ECO:0000256" key="1">
    <source>
        <dbReference type="SAM" id="MobiDB-lite"/>
    </source>
</evidence>
<feature type="region of interest" description="Disordered" evidence="1">
    <location>
        <begin position="78"/>
        <end position="106"/>
    </location>
</feature>